<evidence type="ECO:0000256" key="10">
    <source>
        <dbReference type="ARBA" id="ARBA00032441"/>
    </source>
</evidence>
<accession>A0ABX0JDH6</accession>
<evidence type="ECO:0000256" key="4">
    <source>
        <dbReference type="ARBA" id="ARBA00022490"/>
    </source>
</evidence>
<dbReference type="Proteomes" id="UP001165962">
    <property type="component" value="Unassembled WGS sequence"/>
</dbReference>
<evidence type="ECO:0000256" key="7">
    <source>
        <dbReference type="ARBA" id="ARBA00022741"/>
    </source>
</evidence>
<dbReference type="SUPFAM" id="SSF52540">
    <property type="entry name" value="P-loop containing nucleoside triphosphate hydrolases"/>
    <property type="match status" value="1"/>
</dbReference>
<evidence type="ECO:0000256" key="6">
    <source>
        <dbReference type="ARBA" id="ARBA00022723"/>
    </source>
</evidence>
<evidence type="ECO:0000256" key="1">
    <source>
        <dbReference type="ARBA" id="ARBA00004496"/>
    </source>
</evidence>
<keyword evidence="8" id="KW-0067">ATP-binding</keyword>
<keyword evidence="5" id="KW-0819">tRNA processing</keyword>
<dbReference type="RefSeq" id="WP_166152234.1">
    <property type="nucleotide sequence ID" value="NZ_JAAOIW010000006.1"/>
</dbReference>
<evidence type="ECO:0000256" key="9">
    <source>
        <dbReference type="ARBA" id="ARBA00022842"/>
    </source>
</evidence>
<protein>
    <recommendedName>
        <fullName evidence="3">tRNA threonylcarbamoyladenosine biosynthesis protein TsaE</fullName>
    </recommendedName>
    <alternativeName>
        <fullName evidence="10">t(6)A37 threonylcarbamoyladenosine biosynthesis protein TsaE</fullName>
    </alternativeName>
</protein>
<keyword evidence="6" id="KW-0479">Metal-binding</keyword>
<evidence type="ECO:0000313" key="11">
    <source>
        <dbReference type="EMBL" id="NHN31961.1"/>
    </source>
</evidence>
<name>A0ABX0JDH6_9BACL</name>
<keyword evidence="4" id="KW-0963">Cytoplasm</keyword>
<dbReference type="Gene3D" id="3.40.50.300">
    <property type="entry name" value="P-loop containing nucleotide triphosphate hydrolases"/>
    <property type="match status" value="1"/>
</dbReference>
<comment type="similarity">
    <text evidence="2">Belongs to the TsaE family.</text>
</comment>
<organism evidence="11 12">
    <name type="scientific">Paenibacillus agricola</name>
    <dbReference type="NCBI Taxonomy" id="2716264"/>
    <lineage>
        <taxon>Bacteria</taxon>
        <taxon>Bacillati</taxon>
        <taxon>Bacillota</taxon>
        <taxon>Bacilli</taxon>
        <taxon>Bacillales</taxon>
        <taxon>Paenibacillaceae</taxon>
        <taxon>Paenibacillus</taxon>
    </lineage>
</organism>
<reference evidence="11" key="1">
    <citation type="submission" date="2020-03" db="EMBL/GenBank/DDBJ databases">
        <title>Draft sequencing of Paenibacilllus sp. S3N08.</title>
        <authorList>
            <person name="Kim D.-U."/>
        </authorList>
    </citation>
    <scope>NUCLEOTIDE SEQUENCE</scope>
    <source>
        <strain evidence="11">S3N08</strain>
    </source>
</reference>
<dbReference type="InterPro" id="IPR027417">
    <property type="entry name" value="P-loop_NTPase"/>
</dbReference>
<comment type="caution">
    <text evidence="11">The sequence shown here is derived from an EMBL/GenBank/DDBJ whole genome shotgun (WGS) entry which is preliminary data.</text>
</comment>
<evidence type="ECO:0000256" key="2">
    <source>
        <dbReference type="ARBA" id="ARBA00007599"/>
    </source>
</evidence>
<dbReference type="NCBIfam" id="TIGR00150">
    <property type="entry name" value="T6A_YjeE"/>
    <property type="match status" value="1"/>
</dbReference>
<dbReference type="PANTHER" id="PTHR33540">
    <property type="entry name" value="TRNA THREONYLCARBAMOYLADENOSINE BIOSYNTHESIS PROTEIN TSAE"/>
    <property type="match status" value="1"/>
</dbReference>
<dbReference type="EMBL" id="JAAOIW010000006">
    <property type="protein sequence ID" value="NHN31961.1"/>
    <property type="molecule type" value="Genomic_DNA"/>
</dbReference>
<evidence type="ECO:0000256" key="3">
    <source>
        <dbReference type="ARBA" id="ARBA00019010"/>
    </source>
</evidence>
<evidence type="ECO:0000313" key="12">
    <source>
        <dbReference type="Proteomes" id="UP001165962"/>
    </source>
</evidence>
<comment type="subcellular location">
    <subcellularLocation>
        <location evidence="1">Cytoplasm</location>
    </subcellularLocation>
</comment>
<sequence length="161" mass="17870">MPQVVTYTYQALSLEQTAVLAGSLARQFQPGTVVTLDGELGAGKTAFSQAIAKSLGVQGIVNSPTFTLIKEYEGEKLPFYHMDVYRLSMEEADELGLDDYFFGAGVTLIEWSSLIGELLPANRLSVTIEHCGENARIFRLTPHGDPYKQWCEHLKENEILL</sequence>
<evidence type="ECO:0000256" key="8">
    <source>
        <dbReference type="ARBA" id="ARBA00022840"/>
    </source>
</evidence>
<dbReference type="PANTHER" id="PTHR33540:SF2">
    <property type="entry name" value="TRNA THREONYLCARBAMOYLADENOSINE BIOSYNTHESIS PROTEIN TSAE"/>
    <property type="match status" value="1"/>
</dbReference>
<evidence type="ECO:0000256" key="5">
    <source>
        <dbReference type="ARBA" id="ARBA00022694"/>
    </source>
</evidence>
<keyword evidence="9" id="KW-0460">Magnesium</keyword>
<keyword evidence="12" id="KW-1185">Reference proteome</keyword>
<keyword evidence="7" id="KW-0547">Nucleotide-binding</keyword>
<dbReference type="Pfam" id="PF02367">
    <property type="entry name" value="TsaE"/>
    <property type="match status" value="1"/>
</dbReference>
<proteinExistence type="inferred from homology"/>
<dbReference type="InterPro" id="IPR003442">
    <property type="entry name" value="T6A_TsaE"/>
</dbReference>
<gene>
    <name evidence="11" type="primary">tsaE</name>
    <name evidence="11" type="ORF">G9U52_19160</name>
</gene>